<dbReference type="PRINTS" id="PR00081">
    <property type="entry name" value="GDHRDH"/>
</dbReference>
<proteinExistence type="inferred from homology"/>
<organism evidence="5 6">
    <name type="scientific">Pseudomonas fluorescens</name>
    <dbReference type="NCBI Taxonomy" id="294"/>
    <lineage>
        <taxon>Bacteria</taxon>
        <taxon>Pseudomonadati</taxon>
        <taxon>Pseudomonadota</taxon>
        <taxon>Gammaproteobacteria</taxon>
        <taxon>Pseudomonadales</taxon>
        <taxon>Pseudomonadaceae</taxon>
        <taxon>Pseudomonas</taxon>
    </lineage>
</organism>
<dbReference type="Gene3D" id="3.40.50.720">
    <property type="entry name" value="NAD(P)-binding Rossmann-like Domain"/>
    <property type="match status" value="1"/>
</dbReference>
<reference evidence="5 6" key="1">
    <citation type="submission" date="2015-03" db="EMBL/GenBank/DDBJ databases">
        <title>Comparative genomics of Pseudomonas insights into diversity of traits involved in vanlence and defense.</title>
        <authorList>
            <person name="Qin Y."/>
        </authorList>
    </citation>
    <scope>NUCLEOTIDE SEQUENCE [LARGE SCALE GENOMIC DNA]</scope>
    <source>
        <strain evidence="5 6">H24</strain>
    </source>
</reference>
<comment type="caution">
    <text evidence="5">The sequence shown here is derived from an EMBL/GenBank/DDBJ whole genome shotgun (WGS) entry which is preliminary data.</text>
</comment>
<dbReference type="SMART" id="SM00822">
    <property type="entry name" value="PKS_KR"/>
    <property type="match status" value="1"/>
</dbReference>
<dbReference type="GO" id="GO:0016491">
    <property type="term" value="F:oxidoreductase activity"/>
    <property type="evidence" value="ECO:0007669"/>
    <property type="project" value="UniProtKB-KW"/>
</dbReference>
<comment type="similarity">
    <text evidence="1 3">Belongs to the short-chain dehydrogenases/reductases (SDR) family.</text>
</comment>
<dbReference type="Pfam" id="PF00106">
    <property type="entry name" value="adh_short"/>
    <property type="match status" value="1"/>
</dbReference>
<dbReference type="InterPro" id="IPR002347">
    <property type="entry name" value="SDR_fam"/>
</dbReference>
<name>A0A0F4V9G7_PSEFL</name>
<dbReference type="CDD" id="cd05233">
    <property type="entry name" value="SDR_c"/>
    <property type="match status" value="1"/>
</dbReference>
<dbReference type="InterPro" id="IPR036291">
    <property type="entry name" value="NAD(P)-bd_dom_sf"/>
</dbReference>
<dbReference type="InterPro" id="IPR057326">
    <property type="entry name" value="KR_dom"/>
</dbReference>
<dbReference type="SUPFAM" id="SSF51735">
    <property type="entry name" value="NAD(P)-binding Rossmann-fold domains"/>
    <property type="match status" value="1"/>
</dbReference>
<evidence type="ECO:0000313" key="6">
    <source>
        <dbReference type="Proteomes" id="UP000033400"/>
    </source>
</evidence>
<dbReference type="PRINTS" id="PR00080">
    <property type="entry name" value="SDRFAMILY"/>
</dbReference>
<dbReference type="PROSITE" id="PS00061">
    <property type="entry name" value="ADH_SHORT"/>
    <property type="match status" value="1"/>
</dbReference>
<feature type="domain" description="Ketoreductase" evidence="4">
    <location>
        <begin position="4"/>
        <end position="186"/>
    </location>
</feature>
<dbReference type="PANTHER" id="PTHR43391:SF82">
    <property type="entry name" value="OXIDOREDUCTASE SADH-RELATED"/>
    <property type="match status" value="1"/>
</dbReference>
<dbReference type="Proteomes" id="UP000033400">
    <property type="component" value="Unassembled WGS sequence"/>
</dbReference>
<dbReference type="InterPro" id="IPR020904">
    <property type="entry name" value="Sc_DH/Rdtase_CS"/>
</dbReference>
<evidence type="ECO:0000256" key="3">
    <source>
        <dbReference type="RuleBase" id="RU000363"/>
    </source>
</evidence>
<keyword evidence="2" id="KW-0560">Oxidoreductase</keyword>
<dbReference type="PATRIC" id="fig|294.133.peg.3025"/>
<dbReference type="EMBL" id="LACH01000036">
    <property type="protein sequence ID" value="KJZ64607.1"/>
    <property type="molecule type" value="Genomic_DNA"/>
</dbReference>
<accession>A0A0F4V9G7</accession>
<evidence type="ECO:0000313" key="5">
    <source>
        <dbReference type="EMBL" id="KJZ64607.1"/>
    </source>
</evidence>
<gene>
    <name evidence="5" type="ORF">VD17_17090</name>
</gene>
<dbReference type="PANTHER" id="PTHR43391">
    <property type="entry name" value="RETINOL DEHYDROGENASE-RELATED"/>
    <property type="match status" value="1"/>
</dbReference>
<evidence type="ECO:0000256" key="2">
    <source>
        <dbReference type="ARBA" id="ARBA00023002"/>
    </source>
</evidence>
<dbReference type="AlphaFoldDB" id="A0A0F4V9G7"/>
<protein>
    <recommendedName>
        <fullName evidence="4">Ketoreductase domain-containing protein</fullName>
    </recommendedName>
</protein>
<evidence type="ECO:0000259" key="4">
    <source>
        <dbReference type="SMART" id="SM00822"/>
    </source>
</evidence>
<sequence>MVNKTILITGAASGIGRELALQLGSRGNRLILVDVNDVPLYETAMVVQETSDAQTMIAVVDVANEVEMTEFALTAIKAFGGIDVVINNAGITRFGDFTSTSPEAFRNVMDVNFWSVVYSSRAFIDALCLSKGSLVNVSSLFGFIGIAGQAHYCASKFAVRGFTEALRSELTPRGVHVACVHPGGVRTSIASNASFDQSPELKDDLVKQIEKTALKLTAGDAARIIIRGIERRQLRILVGRDAKVLDLVQRCFPVSYPKILGLLMRKTSALRKKVSA</sequence>
<evidence type="ECO:0000256" key="1">
    <source>
        <dbReference type="ARBA" id="ARBA00006484"/>
    </source>
</evidence>